<dbReference type="AlphaFoldDB" id="A0A7R9LPY0"/>
<evidence type="ECO:0000256" key="13">
    <source>
        <dbReference type="PROSITE-ProRule" id="PRU10141"/>
    </source>
</evidence>
<feature type="compositionally biased region" description="Low complexity" evidence="15">
    <location>
        <begin position="91"/>
        <end position="103"/>
    </location>
</feature>
<evidence type="ECO:0000256" key="2">
    <source>
        <dbReference type="ARBA" id="ARBA00004123"/>
    </source>
</evidence>
<evidence type="ECO:0000256" key="6">
    <source>
        <dbReference type="ARBA" id="ARBA00022741"/>
    </source>
</evidence>
<feature type="compositionally biased region" description="Polar residues" evidence="15">
    <location>
        <begin position="124"/>
        <end position="134"/>
    </location>
</feature>
<evidence type="ECO:0000256" key="3">
    <source>
        <dbReference type="ARBA" id="ARBA00012513"/>
    </source>
</evidence>
<feature type="region of interest" description="Disordered" evidence="15">
    <location>
        <begin position="37"/>
        <end position="139"/>
    </location>
</feature>
<feature type="coiled-coil region" evidence="14">
    <location>
        <begin position="487"/>
        <end position="521"/>
    </location>
</feature>
<keyword evidence="5" id="KW-0808">Transferase</keyword>
<evidence type="ECO:0000256" key="11">
    <source>
        <dbReference type="ARBA" id="ARBA00047899"/>
    </source>
</evidence>
<keyword evidence="4" id="KW-0723">Serine/threonine-protein kinase</keyword>
<protein>
    <recommendedName>
        <fullName evidence="3">non-specific serine/threonine protein kinase</fullName>
        <ecNumber evidence="3">2.7.11.1</ecNumber>
    </recommendedName>
</protein>
<dbReference type="GO" id="GO:0005524">
    <property type="term" value="F:ATP binding"/>
    <property type="evidence" value="ECO:0007669"/>
    <property type="project" value="UniProtKB-UniRule"/>
</dbReference>
<dbReference type="EC" id="2.7.11.1" evidence="3"/>
<evidence type="ECO:0000256" key="14">
    <source>
        <dbReference type="SAM" id="Coils"/>
    </source>
</evidence>
<dbReference type="SUPFAM" id="SSF56112">
    <property type="entry name" value="Protein kinase-like (PK-like)"/>
    <property type="match status" value="1"/>
</dbReference>
<keyword evidence="9 14" id="KW-0175">Coiled coil</keyword>
<dbReference type="InterPro" id="IPR008271">
    <property type="entry name" value="Ser/Thr_kinase_AS"/>
</dbReference>
<feature type="compositionally biased region" description="Basic and acidic residues" evidence="15">
    <location>
        <begin position="75"/>
        <end position="88"/>
    </location>
</feature>
<evidence type="ECO:0000313" key="17">
    <source>
        <dbReference type="EMBL" id="CAD7645701.1"/>
    </source>
</evidence>
<dbReference type="FunFam" id="1.10.510.10:FF:000037">
    <property type="entry name" value="Serine/threonine-protein kinase tousled-like 2"/>
    <property type="match status" value="1"/>
</dbReference>
<evidence type="ECO:0000256" key="15">
    <source>
        <dbReference type="SAM" id="MobiDB-lite"/>
    </source>
</evidence>
<dbReference type="InterPro" id="IPR017441">
    <property type="entry name" value="Protein_kinase_ATP_BS"/>
</dbReference>
<dbReference type="GO" id="GO:0035556">
    <property type="term" value="P:intracellular signal transduction"/>
    <property type="evidence" value="ECO:0007669"/>
    <property type="project" value="TreeGrafter"/>
</dbReference>
<dbReference type="GO" id="GO:0005634">
    <property type="term" value="C:nucleus"/>
    <property type="evidence" value="ECO:0007669"/>
    <property type="project" value="UniProtKB-SubCell"/>
</dbReference>
<dbReference type="EMBL" id="CAJPVJ010002124">
    <property type="protein sequence ID" value="CAG2165807.1"/>
    <property type="molecule type" value="Genomic_DNA"/>
</dbReference>
<feature type="binding site" evidence="13">
    <location>
        <position position="565"/>
    </location>
    <ligand>
        <name>ATP</name>
        <dbReference type="ChEBI" id="CHEBI:30616"/>
    </ligand>
</feature>
<keyword evidence="10" id="KW-0539">Nucleus</keyword>
<dbReference type="GO" id="GO:0007059">
    <property type="term" value="P:chromosome segregation"/>
    <property type="evidence" value="ECO:0007669"/>
    <property type="project" value="TreeGrafter"/>
</dbReference>
<evidence type="ECO:0000256" key="7">
    <source>
        <dbReference type="ARBA" id="ARBA00022777"/>
    </source>
</evidence>
<accession>A0A7R9LPY0</accession>
<evidence type="ECO:0000256" key="1">
    <source>
        <dbReference type="ARBA" id="ARBA00001946"/>
    </source>
</evidence>
<comment type="catalytic activity">
    <reaction evidence="11">
        <text>L-threonyl-[protein] + ATP = O-phospho-L-threonyl-[protein] + ADP + H(+)</text>
        <dbReference type="Rhea" id="RHEA:46608"/>
        <dbReference type="Rhea" id="RHEA-COMP:11060"/>
        <dbReference type="Rhea" id="RHEA-COMP:11605"/>
        <dbReference type="ChEBI" id="CHEBI:15378"/>
        <dbReference type="ChEBI" id="CHEBI:30013"/>
        <dbReference type="ChEBI" id="CHEBI:30616"/>
        <dbReference type="ChEBI" id="CHEBI:61977"/>
        <dbReference type="ChEBI" id="CHEBI:456216"/>
        <dbReference type="EC" id="2.7.11.1"/>
    </reaction>
</comment>
<dbReference type="PROSITE" id="PS00108">
    <property type="entry name" value="PROTEIN_KINASE_ST"/>
    <property type="match status" value="1"/>
</dbReference>
<comment type="catalytic activity">
    <reaction evidence="12">
        <text>L-seryl-[protein] + ATP = O-phospho-L-seryl-[protein] + ADP + H(+)</text>
        <dbReference type="Rhea" id="RHEA:17989"/>
        <dbReference type="Rhea" id="RHEA-COMP:9863"/>
        <dbReference type="Rhea" id="RHEA-COMP:11604"/>
        <dbReference type="ChEBI" id="CHEBI:15378"/>
        <dbReference type="ChEBI" id="CHEBI:29999"/>
        <dbReference type="ChEBI" id="CHEBI:30616"/>
        <dbReference type="ChEBI" id="CHEBI:83421"/>
        <dbReference type="ChEBI" id="CHEBI:456216"/>
        <dbReference type="EC" id="2.7.11.1"/>
    </reaction>
</comment>
<dbReference type="InterPro" id="IPR011009">
    <property type="entry name" value="Kinase-like_dom_sf"/>
</dbReference>
<comment type="subcellular location">
    <subcellularLocation>
        <location evidence="2">Nucleus</location>
    </subcellularLocation>
</comment>
<keyword evidence="7" id="KW-0418">Kinase</keyword>
<evidence type="ECO:0000256" key="5">
    <source>
        <dbReference type="ARBA" id="ARBA00022679"/>
    </source>
</evidence>
<dbReference type="PROSITE" id="PS00107">
    <property type="entry name" value="PROTEIN_KINASE_ATP"/>
    <property type="match status" value="1"/>
</dbReference>
<dbReference type="Gene3D" id="1.10.510.10">
    <property type="entry name" value="Transferase(Phosphotransferase) domain 1"/>
    <property type="match status" value="1"/>
</dbReference>
<evidence type="ECO:0000256" key="9">
    <source>
        <dbReference type="ARBA" id="ARBA00023054"/>
    </source>
</evidence>
<evidence type="ECO:0000256" key="4">
    <source>
        <dbReference type="ARBA" id="ARBA00022527"/>
    </source>
</evidence>
<evidence type="ECO:0000313" key="18">
    <source>
        <dbReference type="Proteomes" id="UP000728032"/>
    </source>
</evidence>
<evidence type="ECO:0000259" key="16">
    <source>
        <dbReference type="PROSITE" id="PS50011"/>
    </source>
</evidence>
<dbReference type="PANTHER" id="PTHR22974:SF23">
    <property type="entry name" value="TOUSLED-LIKE KINASE, ISOFORM G"/>
    <property type="match status" value="1"/>
</dbReference>
<keyword evidence="18" id="KW-1185">Reference proteome</keyword>
<sequence length="832" mass="92037">MRFYLPKIQIIFGQSVPVIQSNSNSLTNHLSVSSASPQMMSIHGNNSGGSQSSSGHTPNHNCDSNLSTASAGSHNSDKDMDNTPEKCRNQSSGGSSGPMSAGGAQQPQTIDRKRRKKASDGTPAEQQPNASKQMRGNEGNKKINEYFKHSSPSRYGGTKSPTATHSFYMYPPSPGGTHQPVPTGVATLGSPTISGPLPPTELSSMMAPPAPAQRPPVGANSTKNSQQSCPPSLSSNMYSQSYAGVVPGGQSSPSTTMPLSAAAAAAAAQVCSRAVQTDLSVKSLRDMEAKSAHDLETRDTKIDELCRSGDEQKRQLQAQQKLIDKQKEQLNKCIDVTKQLLIEKSAMEKKAARQKCMQNRLRLGQFVTQRQGASFVENWVDGHAFTELIRKQEQIAAAREEIERQRKLLGKKRPSLTTAKSKTGNGSGSGSTTLVSAITIPGVNTGSNSSSSSSLSNGDFLKPESPKDVGMNWYEYYEQDEILKLRSQALKKEDTDLQLELEKLERERNLHIRELKRIHNEDQSRFNNHPTLNDRYLLLILLGKGGFSEVHKAFDLKDQRYVACKIHQLNKDWKDDKKANYIKHALREYNIHKQLDHPRVVRLYDVFEIDANSFCTVLEYCDGHDLDFYLKQHKSIPEREARSIIMQVVHALKYLNEIKPPIIHYDLKPGNILLGSGTVSGEIKITDFGLSKIMDDENYSPDHGMDLTSQGAGTYWYLPPECFVVGKNPPKISSKVDVWSVGVIFYQCLYGKKPFGHNQSQATILEENTILKATEVEFAAKPSVSPEAKQFIRRCLQYRKEDRIDVIAMSNDEYLRPSTKGRGGAMASDKGL</sequence>
<dbReference type="OrthoDB" id="346907at2759"/>
<feature type="region of interest" description="Disordered" evidence="15">
    <location>
        <begin position="192"/>
        <end position="236"/>
    </location>
</feature>
<dbReference type="SMART" id="SM00220">
    <property type="entry name" value="S_TKc"/>
    <property type="match status" value="1"/>
</dbReference>
<dbReference type="EMBL" id="OC916949">
    <property type="protein sequence ID" value="CAD7645701.1"/>
    <property type="molecule type" value="Genomic_DNA"/>
</dbReference>
<feature type="compositionally biased region" description="Polar residues" evidence="15">
    <location>
        <begin position="56"/>
        <end position="74"/>
    </location>
</feature>
<evidence type="ECO:0000256" key="10">
    <source>
        <dbReference type="ARBA" id="ARBA00023242"/>
    </source>
</evidence>
<dbReference type="Proteomes" id="UP000728032">
    <property type="component" value="Unassembled WGS sequence"/>
</dbReference>
<feature type="compositionally biased region" description="Low complexity" evidence="15">
    <location>
        <begin position="44"/>
        <end position="55"/>
    </location>
</feature>
<dbReference type="Pfam" id="PF00069">
    <property type="entry name" value="Pkinase"/>
    <property type="match status" value="1"/>
</dbReference>
<evidence type="ECO:0000256" key="12">
    <source>
        <dbReference type="ARBA" id="ARBA00048679"/>
    </source>
</evidence>
<organism evidence="17">
    <name type="scientific">Oppiella nova</name>
    <dbReference type="NCBI Taxonomy" id="334625"/>
    <lineage>
        <taxon>Eukaryota</taxon>
        <taxon>Metazoa</taxon>
        <taxon>Ecdysozoa</taxon>
        <taxon>Arthropoda</taxon>
        <taxon>Chelicerata</taxon>
        <taxon>Arachnida</taxon>
        <taxon>Acari</taxon>
        <taxon>Acariformes</taxon>
        <taxon>Sarcoptiformes</taxon>
        <taxon>Oribatida</taxon>
        <taxon>Brachypylina</taxon>
        <taxon>Oppioidea</taxon>
        <taxon>Oppiidae</taxon>
        <taxon>Oppiella</taxon>
    </lineage>
</organism>
<dbReference type="InterPro" id="IPR000719">
    <property type="entry name" value="Prot_kinase_dom"/>
</dbReference>
<feature type="domain" description="Protein kinase" evidence="16">
    <location>
        <begin position="536"/>
        <end position="815"/>
    </location>
</feature>
<reference evidence="17" key="1">
    <citation type="submission" date="2020-11" db="EMBL/GenBank/DDBJ databases">
        <authorList>
            <person name="Tran Van P."/>
        </authorList>
    </citation>
    <scope>NUCLEOTIDE SEQUENCE</scope>
</reference>
<feature type="region of interest" description="Disordered" evidence="15">
    <location>
        <begin position="406"/>
        <end position="433"/>
    </location>
</feature>
<dbReference type="PROSITE" id="PS50011">
    <property type="entry name" value="PROTEIN_KINASE_DOM"/>
    <property type="match status" value="1"/>
</dbReference>
<proteinExistence type="predicted"/>
<dbReference type="GO" id="GO:0004674">
    <property type="term" value="F:protein serine/threonine kinase activity"/>
    <property type="evidence" value="ECO:0007669"/>
    <property type="project" value="UniProtKB-KW"/>
</dbReference>
<evidence type="ECO:0000256" key="8">
    <source>
        <dbReference type="ARBA" id="ARBA00022840"/>
    </source>
</evidence>
<dbReference type="PANTHER" id="PTHR22974">
    <property type="entry name" value="MIXED LINEAGE PROTEIN KINASE"/>
    <property type="match status" value="1"/>
</dbReference>
<keyword evidence="8 13" id="KW-0067">ATP-binding</keyword>
<keyword evidence="6 13" id="KW-0547">Nucleotide-binding</keyword>
<name>A0A7R9LPY0_9ACAR</name>
<dbReference type="CDD" id="cd13990">
    <property type="entry name" value="STKc_TLK"/>
    <property type="match status" value="1"/>
</dbReference>
<gene>
    <name evidence="17" type="ORF">ONB1V03_LOCUS5345</name>
</gene>
<comment type="cofactor">
    <cofactor evidence="1">
        <name>Mg(2+)</name>
        <dbReference type="ChEBI" id="CHEBI:18420"/>
    </cofactor>
</comment>
<feature type="compositionally biased region" description="Polar residues" evidence="15">
    <location>
        <begin position="219"/>
        <end position="236"/>
    </location>
</feature>